<dbReference type="Gene3D" id="3.40.50.300">
    <property type="entry name" value="P-loop containing nucleotide triphosphate hydrolases"/>
    <property type="match status" value="1"/>
</dbReference>
<reference evidence="4" key="1">
    <citation type="submission" date="2021-01" db="EMBL/GenBank/DDBJ databases">
        <title>Genome sequence of Phenylobacterium sp. 20VBR1 isolated from a valley glaceir, Ny-Alesund, Svalbard.</title>
        <authorList>
            <person name="Thomas F.A."/>
            <person name="Krishnan K.P."/>
            <person name="Sinha R.K."/>
        </authorList>
    </citation>
    <scope>NUCLEOTIDE SEQUENCE</scope>
    <source>
        <strain evidence="4">20VBR1</strain>
    </source>
</reference>
<name>A0A974P5X5_9CAUL</name>
<evidence type="ECO:0000313" key="4">
    <source>
        <dbReference type="EMBL" id="QQZ51323.1"/>
    </source>
</evidence>
<dbReference type="InterPro" id="IPR033756">
    <property type="entry name" value="YlxH/NBP35"/>
</dbReference>
<protein>
    <submittedName>
        <fullName evidence="4">P-loop NTPase</fullName>
    </submittedName>
</protein>
<dbReference type="Pfam" id="PF10609">
    <property type="entry name" value="ParA"/>
    <property type="match status" value="1"/>
</dbReference>
<keyword evidence="2" id="KW-0067">ATP-binding</keyword>
<proteinExistence type="predicted"/>
<gene>
    <name evidence="4" type="ORF">JKL49_09820</name>
</gene>
<evidence type="ECO:0000256" key="1">
    <source>
        <dbReference type="ARBA" id="ARBA00022741"/>
    </source>
</evidence>
<evidence type="ECO:0000256" key="3">
    <source>
        <dbReference type="SAM" id="MobiDB-lite"/>
    </source>
</evidence>
<feature type="region of interest" description="Disordered" evidence="3">
    <location>
        <begin position="38"/>
        <end position="58"/>
    </location>
</feature>
<dbReference type="EMBL" id="CP068570">
    <property type="protein sequence ID" value="QQZ51323.1"/>
    <property type="molecule type" value="Genomic_DNA"/>
</dbReference>
<keyword evidence="1" id="KW-0547">Nucleotide-binding</keyword>
<evidence type="ECO:0000256" key="2">
    <source>
        <dbReference type="ARBA" id="ARBA00022840"/>
    </source>
</evidence>
<dbReference type="GO" id="GO:0005524">
    <property type="term" value="F:ATP binding"/>
    <property type="evidence" value="ECO:0007669"/>
    <property type="project" value="UniProtKB-KW"/>
</dbReference>
<sequence>MKVMSIGFLVDEAAPMIWRGPMASSAVRQMANDVAWGSEAEPSISSSSTCRPAPATSS</sequence>
<dbReference type="AlphaFoldDB" id="A0A974P5X5"/>
<dbReference type="InterPro" id="IPR027417">
    <property type="entry name" value="P-loop_NTPase"/>
</dbReference>
<organism evidence="4">
    <name type="scientific">Phenylobacterium glaciei</name>
    <dbReference type="NCBI Taxonomy" id="2803784"/>
    <lineage>
        <taxon>Bacteria</taxon>
        <taxon>Pseudomonadati</taxon>
        <taxon>Pseudomonadota</taxon>
        <taxon>Alphaproteobacteria</taxon>
        <taxon>Caulobacterales</taxon>
        <taxon>Caulobacteraceae</taxon>
        <taxon>Phenylobacterium</taxon>
    </lineage>
</organism>
<accession>A0A974P5X5</accession>